<gene>
    <name evidence="1" type="ORF">RND81_02G125200</name>
</gene>
<dbReference type="EMBL" id="JBDFQZ010000002">
    <property type="protein sequence ID" value="KAK9749433.1"/>
    <property type="molecule type" value="Genomic_DNA"/>
</dbReference>
<dbReference type="AlphaFoldDB" id="A0AAW1MV58"/>
<evidence type="ECO:0000313" key="1">
    <source>
        <dbReference type="EMBL" id="KAK9749432.1"/>
    </source>
</evidence>
<sequence length="71" mass="8104">MAECFGSALKQQQNSSMSRVLENLVNPALKEQLLERLPRIRDDPALMCIVDNLDTGVHAAIMRFRFFLLDI</sequence>
<reference evidence="1 2" key="1">
    <citation type="submission" date="2024-03" db="EMBL/GenBank/DDBJ databases">
        <title>WGS assembly of Saponaria officinalis var. Norfolk2.</title>
        <authorList>
            <person name="Jenkins J."/>
            <person name="Shu S."/>
            <person name="Grimwood J."/>
            <person name="Barry K."/>
            <person name="Goodstein D."/>
            <person name="Schmutz J."/>
            <person name="Leebens-Mack J."/>
            <person name="Osbourn A."/>
        </authorList>
    </citation>
    <scope>NUCLEOTIDE SEQUENCE [LARGE SCALE GENOMIC DNA]</scope>
    <source>
        <strain evidence="2">cv. Norfolk2</strain>
        <strain evidence="1">JIC</strain>
        <tissue evidence="1">Leaf</tissue>
    </source>
</reference>
<proteinExistence type="predicted"/>
<dbReference type="EMBL" id="JBDFQZ010000002">
    <property type="protein sequence ID" value="KAK9749432.1"/>
    <property type="molecule type" value="Genomic_DNA"/>
</dbReference>
<evidence type="ECO:0000313" key="2">
    <source>
        <dbReference type="Proteomes" id="UP001443914"/>
    </source>
</evidence>
<keyword evidence="2" id="KW-1185">Reference proteome</keyword>
<comment type="caution">
    <text evidence="1">The sequence shown here is derived from an EMBL/GenBank/DDBJ whole genome shotgun (WGS) entry which is preliminary data.</text>
</comment>
<protein>
    <submittedName>
        <fullName evidence="1">Uncharacterized protein</fullName>
    </submittedName>
</protein>
<name>A0AAW1MV58_SAPOF</name>
<dbReference type="Proteomes" id="UP001443914">
    <property type="component" value="Unassembled WGS sequence"/>
</dbReference>
<accession>A0AAW1MV58</accession>
<organism evidence="1 2">
    <name type="scientific">Saponaria officinalis</name>
    <name type="common">Common soapwort</name>
    <name type="synonym">Lychnis saponaria</name>
    <dbReference type="NCBI Taxonomy" id="3572"/>
    <lineage>
        <taxon>Eukaryota</taxon>
        <taxon>Viridiplantae</taxon>
        <taxon>Streptophyta</taxon>
        <taxon>Embryophyta</taxon>
        <taxon>Tracheophyta</taxon>
        <taxon>Spermatophyta</taxon>
        <taxon>Magnoliopsida</taxon>
        <taxon>eudicotyledons</taxon>
        <taxon>Gunneridae</taxon>
        <taxon>Pentapetalae</taxon>
        <taxon>Caryophyllales</taxon>
        <taxon>Caryophyllaceae</taxon>
        <taxon>Caryophylleae</taxon>
        <taxon>Saponaria</taxon>
    </lineage>
</organism>